<feature type="region of interest" description="Disordered" evidence="1">
    <location>
        <begin position="1"/>
        <end position="43"/>
    </location>
</feature>
<evidence type="ECO:0000313" key="4">
    <source>
        <dbReference type="Proteomes" id="UP000318878"/>
    </source>
</evidence>
<dbReference type="InterPro" id="IPR025983">
    <property type="entry name" value="Cys_rich_CPCC"/>
</dbReference>
<organism evidence="3 4">
    <name type="scientific">Blastopirellula retiformator</name>
    <dbReference type="NCBI Taxonomy" id="2527970"/>
    <lineage>
        <taxon>Bacteria</taxon>
        <taxon>Pseudomonadati</taxon>
        <taxon>Planctomycetota</taxon>
        <taxon>Planctomycetia</taxon>
        <taxon>Pirellulales</taxon>
        <taxon>Pirellulaceae</taxon>
        <taxon>Blastopirellula</taxon>
    </lineage>
</organism>
<evidence type="ECO:0000313" key="3">
    <source>
        <dbReference type="EMBL" id="TWT38750.1"/>
    </source>
</evidence>
<name>A0A5C5VLD5_9BACT</name>
<evidence type="ECO:0000259" key="2">
    <source>
        <dbReference type="Pfam" id="PF14206"/>
    </source>
</evidence>
<sequence length="160" mass="17897">MGNARGENDKAERPSVCSISLRPEQTPQNPLPSIADNDQSLENTTTMPYPCPVCGFEVFDEPAGSYETCPACGWDDDAVQLRFPHLQHGSNEGSLWQWQQAALQRYPLDQQTFESYHRCPDWRPLTPSDCGDAEGQPITGSDYLDIAALDAPAYYWRPSQ</sequence>
<dbReference type="OrthoDB" id="1456570at2"/>
<protein>
    <recommendedName>
        <fullName evidence="2">Cysteine-rich CPCC domain-containing protein</fullName>
    </recommendedName>
</protein>
<dbReference type="Proteomes" id="UP000318878">
    <property type="component" value="Unassembled WGS sequence"/>
</dbReference>
<dbReference type="AlphaFoldDB" id="A0A5C5VLD5"/>
<feature type="domain" description="Cysteine-rich CPCC" evidence="2">
    <location>
        <begin position="49"/>
        <end position="101"/>
    </location>
</feature>
<accession>A0A5C5VLD5</accession>
<dbReference type="Pfam" id="PF14206">
    <property type="entry name" value="Cys_rich_CPCC"/>
    <property type="match status" value="1"/>
</dbReference>
<dbReference type="EMBL" id="SJPF01000001">
    <property type="protein sequence ID" value="TWT38750.1"/>
    <property type="molecule type" value="Genomic_DNA"/>
</dbReference>
<feature type="compositionally biased region" description="Basic and acidic residues" evidence="1">
    <location>
        <begin position="1"/>
        <end position="13"/>
    </location>
</feature>
<proteinExistence type="predicted"/>
<evidence type="ECO:0000256" key="1">
    <source>
        <dbReference type="SAM" id="MobiDB-lite"/>
    </source>
</evidence>
<reference evidence="3 4" key="1">
    <citation type="submission" date="2019-02" db="EMBL/GenBank/DDBJ databases">
        <title>Deep-cultivation of Planctomycetes and their phenomic and genomic characterization uncovers novel biology.</title>
        <authorList>
            <person name="Wiegand S."/>
            <person name="Jogler M."/>
            <person name="Boedeker C."/>
            <person name="Pinto D."/>
            <person name="Vollmers J."/>
            <person name="Rivas-Marin E."/>
            <person name="Kohn T."/>
            <person name="Peeters S.H."/>
            <person name="Heuer A."/>
            <person name="Rast P."/>
            <person name="Oberbeckmann S."/>
            <person name="Bunk B."/>
            <person name="Jeske O."/>
            <person name="Meyerdierks A."/>
            <person name="Storesund J.E."/>
            <person name="Kallscheuer N."/>
            <person name="Luecker S."/>
            <person name="Lage O.M."/>
            <person name="Pohl T."/>
            <person name="Merkel B.J."/>
            <person name="Hornburger P."/>
            <person name="Mueller R.-W."/>
            <person name="Bruemmer F."/>
            <person name="Labrenz M."/>
            <person name="Spormann A.M."/>
            <person name="Op Den Camp H."/>
            <person name="Overmann J."/>
            <person name="Amann R."/>
            <person name="Jetten M.S.M."/>
            <person name="Mascher T."/>
            <person name="Medema M.H."/>
            <person name="Devos D.P."/>
            <person name="Kaster A.-K."/>
            <person name="Ovreas L."/>
            <person name="Rohde M."/>
            <person name="Galperin M.Y."/>
            <person name="Jogler C."/>
        </authorList>
    </citation>
    <scope>NUCLEOTIDE SEQUENCE [LARGE SCALE GENOMIC DNA]</scope>
    <source>
        <strain evidence="3 4">Enr8</strain>
    </source>
</reference>
<keyword evidence="4" id="KW-1185">Reference proteome</keyword>
<gene>
    <name evidence="3" type="ORF">Enr8_04440</name>
</gene>
<comment type="caution">
    <text evidence="3">The sequence shown here is derived from an EMBL/GenBank/DDBJ whole genome shotgun (WGS) entry which is preliminary data.</text>
</comment>